<organism evidence="2 3">
    <name type="scientific">Coptis chinensis</name>
    <dbReference type="NCBI Taxonomy" id="261450"/>
    <lineage>
        <taxon>Eukaryota</taxon>
        <taxon>Viridiplantae</taxon>
        <taxon>Streptophyta</taxon>
        <taxon>Embryophyta</taxon>
        <taxon>Tracheophyta</taxon>
        <taxon>Spermatophyta</taxon>
        <taxon>Magnoliopsida</taxon>
        <taxon>Ranunculales</taxon>
        <taxon>Ranunculaceae</taxon>
        <taxon>Coptidoideae</taxon>
        <taxon>Coptis</taxon>
    </lineage>
</organism>
<gene>
    <name evidence="2" type="ORF">IFM89_036877</name>
</gene>
<feature type="compositionally biased region" description="Polar residues" evidence="1">
    <location>
        <begin position="1"/>
        <end position="16"/>
    </location>
</feature>
<evidence type="ECO:0000313" key="2">
    <source>
        <dbReference type="EMBL" id="KAF9607515.1"/>
    </source>
</evidence>
<proteinExistence type="predicted"/>
<comment type="caution">
    <text evidence="2">The sequence shown here is derived from an EMBL/GenBank/DDBJ whole genome shotgun (WGS) entry which is preliminary data.</text>
</comment>
<dbReference type="InterPro" id="IPR018181">
    <property type="entry name" value="Heat_shock_70_CS"/>
</dbReference>
<feature type="region of interest" description="Disordered" evidence="1">
    <location>
        <begin position="1"/>
        <end position="33"/>
    </location>
</feature>
<reference evidence="2 3" key="1">
    <citation type="submission" date="2020-10" db="EMBL/GenBank/DDBJ databases">
        <title>The Coptis chinensis genome and diversification of protoberbering-type alkaloids.</title>
        <authorList>
            <person name="Wang B."/>
            <person name="Shu S."/>
            <person name="Song C."/>
            <person name="Liu Y."/>
        </authorList>
    </citation>
    <scope>NUCLEOTIDE SEQUENCE [LARGE SCALE GENOMIC DNA]</scope>
    <source>
        <strain evidence="2">HL-2020</strain>
        <tissue evidence="2">Leaf</tissue>
    </source>
</reference>
<dbReference type="AlphaFoldDB" id="A0A835HWN2"/>
<evidence type="ECO:0000313" key="3">
    <source>
        <dbReference type="Proteomes" id="UP000631114"/>
    </source>
</evidence>
<dbReference type="EMBL" id="JADFTS010000005">
    <property type="protein sequence ID" value="KAF9607515.1"/>
    <property type="molecule type" value="Genomic_DNA"/>
</dbReference>
<evidence type="ECO:0008006" key="4">
    <source>
        <dbReference type="Google" id="ProtNLM"/>
    </source>
</evidence>
<feature type="region of interest" description="Disordered" evidence="1">
    <location>
        <begin position="76"/>
        <end position="98"/>
    </location>
</feature>
<evidence type="ECO:0000256" key="1">
    <source>
        <dbReference type="SAM" id="MobiDB-lite"/>
    </source>
</evidence>
<accession>A0A835HWN2</accession>
<dbReference type="OrthoDB" id="1864607at2759"/>
<sequence length="98" mass="10600">QLSGNVKNSLANSTFAKNGRNLARPFSSKPARNDIIGIDLGTTNSCVSSWKGRRCSNHSIGGSLQPKRGTSRWHSAKSICNKPDKHGLTGLKRRLAKV</sequence>
<dbReference type="Gene3D" id="3.30.420.40">
    <property type="match status" value="1"/>
</dbReference>
<feature type="non-terminal residue" evidence="2">
    <location>
        <position position="98"/>
    </location>
</feature>
<dbReference type="PROSITE" id="PS00297">
    <property type="entry name" value="HSP70_1"/>
    <property type="match status" value="1"/>
</dbReference>
<keyword evidence="3" id="KW-1185">Reference proteome</keyword>
<name>A0A835HWN2_9MAGN</name>
<protein>
    <recommendedName>
        <fullName evidence="4">Heat shock protein 70</fullName>
    </recommendedName>
</protein>
<dbReference type="Proteomes" id="UP000631114">
    <property type="component" value="Unassembled WGS sequence"/>
</dbReference>